<organism evidence="6 7">
    <name type="scientific">Phoenix dactylifera</name>
    <name type="common">Date palm</name>
    <dbReference type="NCBI Taxonomy" id="42345"/>
    <lineage>
        <taxon>Eukaryota</taxon>
        <taxon>Viridiplantae</taxon>
        <taxon>Streptophyta</taxon>
        <taxon>Embryophyta</taxon>
        <taxon>Tracheophyta</taxon>
        <taxon>Spermatophyta</taxon>
        <taxon>Magnoliopsida</taxon>
        <taxon>Liliopsida</taxon>
        <taxon>Arecaceae</taxon>
        <taxon>Coryphoideae</taxon>
        <taxon>Phoeniceae</taxon>
        <taxon>Phoenix</taxon>
    </lineage>
</organism>
<dbReference type="GO" id="GO:0016926">
    <property type="term" value="P:protein desumoylation"/>
    <property type="evidence" value="ECO:0007669"/>
    <property type="project" value="TreeGrafter"/>
</dbReference>
<evidence type="ECO:0000313" key="7">
    <source>
        <dbReference type="RefSeq" id="XP_038971763.1"/>
    </source>
</evidence>
<dbReference type="OrthoDB" id="723791at2759"/>
<keyword evidence="3" id="KW-0378">Hydrolase</keyword>
<dbReference type="PANTHER" id="PTHR12606">
    <property type="entry name" value="SENTRIN/SUMO-SPECIFIC PROTEASE"/>
    <property type="match status" value="1"/>
</dbReference>
<dbReference type="InterPro" id="IPR003653">
    <property type="entry name" value="Peptidase_C48_C"/>
</dbReference>
<gene>
    <name evidence="7" type="primary">LOC120104528</name>
</gene>
<dbReference type="GO" id="GO:0006508">
    <property type="term" value="P:proteolysis"/>
    <property type="evidence" value="ECO:0007669"/>
    <property type="project" value="UniProtKB-KW"/>
</dbReference>
<dbReference type="InterPro" id="IPR038765">
    <property type="entry name" value="Papain-like_cys_pep_sf"/>
</dbReference>
<dbReference type="SUPFAM" id="SSF54001">
    <property type="entry name" value="Cysteine proteinases"/>
    <property type="match status" value="1"/>
</dbReference>
<dbReference type="KEGG" id="pda:120104528"/>
<dbReference type="PANTHER" id="PTHR12606:SF141">
    <property type="entry name" value="GH15225P-RELATED"/>
    <property type="match status" value="1"/>
</dbReference>
<evidence type="ECO:0000313" key="6">
    <source>
        <dbReference type="Proteomes" id="UP000228380"/>
    </source>
</evidence>
<feature type="domain" description="Ubiquitin-like protease family profile" evidence="5">
    <location>
        <begin position="1"/>
        <end position="138"/>
    </location>
</feature>
<proteinExistence type="inferred from homology"/>
<dbReference type="PROSITE" id="PS50600">
    <property type="entry name" value="ULP_PROTEASE"/>
    <property type="match status" value="1"/>
</dbReference>
<protein>
    <submittedName>
        <fullName evidence="7">Uncharacterized protein LOC120104528</fullName>
    </submittedName>
</protein>
<evidence type="ECO:0000256" key="1">
    <source>
        <dbReference type="ARBA" id="ARBA00005234"/>
    </source>
</evidence>
<dbReference type="GeneID" id="120104528"/>
<dbReference type="GO" id="GO:0005634">
    <property type="term" value="C:nucleus"/>
    <property type="evidence" value="ECO:0007669"/>
    <property type="project" value="TreeGrafter"/>
</dbReference>
<sequence length="189" mass="21866">MQAAVLQHLPLDYLSITTDVTKRIIEALLPSIQTWLREFRCAELQKCRYLFIPMNTGWHWYLLSLDLKDQRFECYNSLWSFDVGEDAVRYASFVRSWLNDVVGFRIPELAYSEIRQCAQQRNDSVDCGAYMLMFAEGLTRGSTRPLKEELKDPSLYRSWAAGSILLHSGSVASVRFRSMYPGKTCIEKS</sequence>
<name>A0A8B8ZJX1_PHODC</name>
<keyword evidence="2" id="KW-0645">Protease</keyword>
<keyword evidence="6" id="KW-1185">Reference proteome</keyword>
<dbReference type="RefSeq" id="XP_038971763.1">
    <property type="nucleotide sequence ID" value="XM_039115835.1"/>
</dbReference>
<dbReference type="AlphaFoldDB" id="A0A8B8ZJX1"/>
<evidence type="ECO:0000259" key="5">
    <source>
        <dbReference type="PROSITE" id="PS50600"/>
    </source>
</evidence>
<keyword evidence="4" id="KW-0788">Thiol protease</keyword>
<comment type="similarity">
    <text evidence="1">Belongs to the peptidase C48 family.</text>
</comment>
<accession>A0A8B8ZJX1</accession>
<dbReference type="Pfam" id="PF02902">
    <property type="entry name" value="Peptidase_C48"/>
    <property type="match status" value="1"/>
</dbReference>
<evidence type="ECO:0000256" key="3">
    <source>
        <dbReference type="ARBA" id="ARBA00022801"/>
    </source>
</evidence>
<dbReference type="Proteomes" id="UP000228380">
    <property type="component" value="Unplaced"/>
</dbReference>
<dbReference type="GO" id="GO:0016929">
    <property type="term" value="F:deSUMOylase activity"/>
    <property type="evidence" value="ECO:0007669"/>
    <property type="project" value="TreeGrafter"/>
</dbReference>
<dbReference type="Gene3D" id="3.40.395.10">
    <property type="entry name" value="Adenoviral Proteinase, Chain A"/>
    <property type="match status" value="1"/>
</dbReference>
<reference evidence="7" key="1">
    <citation type="submission" date="2025-08" db="UniProtKB">
        <authorList>
            <consortium name="RefSeq"/>
        </authorList>
    </citation>
    <scope>IDENTIFICATION</scope>
    <source>
        <tissue evidence="7">Young leaves</tissue>
    </source>
</reference>
<evidence type="ECO:0000256" key="4">
    <source>
        <dbReference type="ARBA" id="ARBA00022807"/>
    </source>
</evidence>
<evidence type="ECO:0000256" key="2">
    <source>
        <dbReference type="ARBA" id="ARBA00022670"/>
    </source>
</evidence>